<comment type="caution">
    <text evidence="2">The sequence shown here is derived from an EMBL/GenBank/DDBJ whole genome shotgun (WGS) entry which is preliminary data.</text>
</comment>
<dbReference type="InterPro" id="IPR038726">
    <property type="entry name" value="PDDEXK_AddAB-type"/>
</dbReference>
<dbReference type="InterPro" id="IPR011604">
    <property type="entry name" value="PDDEXK-like_dom_sf"/>
</dbReference>
<evidence type="ECO:0000313" key="2">
    <source>
        <dbReference type="EMBL" id="GGK39358.1"/>
    </source>
</evidence>
<reference evidence="2 3" key="1">
    <citation type="journal article" date="2014" name="Int. J. Syst. Evol. Microbiol.">
        <title>Complete genome sequence of Corynebacterium casei LMG S-19264T (=DSM 44701T), isolated from a smear-ripened cheese.</title>
        <authorList>
            <consortium name="US DOE Joint Genome Institute (JGI-PGF)"/>
            <person name="Walter F."/>
            <person name="Albersmeier A."/>
            <person name="Kalinowski J."/>
            <person name="Ruckert C."/>
        </authorList>
    </citation>
    <scope>NUCLEOTIDE SEQUENCE [LARGE SCALE GENOMIC DNA]</scope>
    <source>
        <strain evidence="2 3">CGMCC 1.9161</strain>
    </source>
</reference>
<dbReference type="Proteomes" id="UP000600449">
    <property type="component" value="Unassembled WGS sequence"/>
</dbReference>
<dbReference type="AlphaFoldDB" id="A0A917QA22"/>
<organism evidence="2 3">
    <name type="scientific">Salinarimonas ramus</name>
    <dbReference type="NCBI Taxonomy" id="690164"/>
    <lineage>
        <taxon>Bacteria</taxon>
        <taxon>Pseudomonadati</taxon>
        <taxon>Pseudomonadota</taxon>
        <taxon>Alphaproteobacteria</taxon>
        <taxon>Hyphomicrobiales</taxon>
        <taxon>Salinarimonadaceae</taxon>
        <taxon>Salinarimonas</taxon>
    </lineage>
</organism>
<keyword evidence="3" id="KW-1185">Reference proteome</keyword>
<dbReference type="InterPro" id="IPR027417">
    <property type="entry name" value="P-loop_NTPase"/>
</dbReference>
<protein>
    <submittedName>
        <fullName evidence="2">Double-strand break repair protein AddB</fullName>
    </submittedName>
</protein>
<gene>
    <name evidence="2" type="ORF">GCM10011322_28070</name>
</gene>
<accession>A0A917QA22</accession>
<proteinExistence type="predicted"/>
<dbReference type="Pfam" id="PF12705">
    <property type="entry name" value="PDDEXK_1"/>
    <property type="match status" value="1"/>
</dbReference>
<dbReference type="NCBIfam" id="TIGR02786">
    <property type="entry name" value="addB_alphas"/>
    <property type="match status" value="1"/>
</dbReference>
<dbReference type="RefSeq" id="WP_188913859.1">
    <property type="nucleotide sequence ID" value="NZ_BMMF01000008.1"/>
</dbReference>
<feature type="domain" description="PD-(D/E)XK endonuclease-like" evidence="1">
    <location>
        <begin position="782"/>
        <end position="1017"/>
    </location>
</feature>
<dbReference type="SUPFAM" id="SSF52540">
    <property type="entry name" value="P-loop containing nucleoside triphosphate hydrolases"/>
    <property type="match status" value="1"/>
</dbReference>
<name>A0A917QA22_9HYPH</name>
<dbReference type="InterPro" id="IPR014153">
    <property type="entry name" value="Ds_break_AddB"/>
</dbReference>
<evidence type="ECO:0000313" key="3">
    <source>
        <dbReference type="Proteomes" id="UP000600449"/>
    </source>
</evidence>
<dbReference type="Gene3D" id="3.90.320.10">
    <property type="match status" value="1"/>
</dbReference>
<evidence type="ECO:0000259" key="1">
    <source>
        <dbReference type="Pfam" id="PF12705"/>
    </source>
</evidence>
<dbReference type="EMBL" id="BMMF01000008">
    <property type="protein sequence ID" value="GGK39358.1"/>
    <property type="molecule type" value="Genomic_DNA"/>
</dbReference>
<sequence>MTRVFTIPLGLPFLETLADALVEGRLVPGYPETSGPEALAEATIFLPTRRAARALGALVAERAAARFETPALVLPRIVPLGAADDAELALAAGALETGAAAQALAPPIAPLERRLLLARLVQHWSEALDPRLARLDGDTPFLVPSSPADAVSLAGELEALMDDLAYENVPFEALGRAVDGDFSTYFELTLDFVRIAFTAWPAILAERGASDPGRRTAALIDAEAARLRTSPPRGPVIAAGSTGSIPATARLLAAIANLPRGAVVLPGLDRDLDEGAWRAVCGDRESGLSAAHGHPQAVMARLLSEVLHLRREDVLPLAEPEAAGRARERMLAEAMRPAETTEAWAALDADLRSTLAARGSEGIALVEAADERREALCVAIALRETLETPGRTAALVTPDRGLAERVCAELGRWGVSVDDSAGTSLAESQAGRLARLAAEAAADRFSPLSTLALLHHSAVRLGFDAVDMARARAALEIGVLRGPEPRAGIAGLRAALDLRRIETAREAGRVPRPRARLEDADWELAASLLARLEAAFATFGRDIGPREISLPALAAAHRAAFDALVAAPDREVDTDEDASEDEAALFTDGSDEALAELFDDLSLVDADAALRGVFLDYPGFFANVARDRRAPGRADRAHPRLKVLGLLEARLVRADRIVLAGLDEGVWPPRARTDAFLNRPMREEIGLPPPERRLGQTAHDFVQALGARDVVVTRAKKRDGAPTVPSRFLQRIRAFVGDAPWQDMLAGGARLSALADRLDAAEPAPPLPRPAPRPDPALFPRRLSVTEVETLVRDPYAIFARRVLGLDPLDAIATAPGAAERGSLIHDTFALFVEAHPDALPPRDVAAERLRQIGLDLFAPIGEAYPEVQAEWWPRFERVIDGFLDWEIDRRALLADLAVERSGKLPIQLGAETFLLTARADRIERRRDGGATIVDYKTGTPPSAKMVFAGFSPQLTLEAAMLRAGAFEGVQKAAGEVDLLYVHASGGKEPFRPCPIAPPKDEERTVADLVSEHLARLTGLVARFVAGEYGYVSRPYAQYALRFSAYDHLARVKEWSAAGGAGVEDET</sequence>